<feature type="region of interest" description="Disordered" evidence="6">
    <location>
        <begin position="64"/>
        <end position="84"/>
    </location>
</feature>
<protein>
    <recommendedName>
        <fullName evidence="4 5">Large ribosomal subunit protein uL4</fullName>
    </recommendedName>
</protein>
<evidence type="ECO:0000256" key="1">
    <source>
        <dbReference type="ARBA" id="ARBA00010528"/>
    </source>
</evidence>
<dbReference type="GO" id="GO:0003735">
    <property type="term" value="F:structural constituent of ribosome"/>
    <property type="evidence" value="ECO:0007669"/>
    <property type="project" value="InterPro"/>
</dbReference>
<comment type="function">
    <text evidence="5">Forms part of the polypeptide exit tunnel.</text>
</comment>
<dbReference type="HAMAP" id="MF_01328_B">
    <property type="entry name" value="Ribosomal_uL4_B"/>
    <property type="match status" value="1"/>
</dbReference>
<dbReference type="GO" id="GO:0019843">
    <property type="term" value="F:rRNA binding"/>
    <property type="evidence" value="ECO:0007669"/>
    <property type="project" value="UniProtKB-UniRule"/>
</dbReference>
<dbReference type="AlphaFoldDB" id="A0A0W0GFZ9"/>
<name>A0A0W0GFZ9_9CHLR</name>
<evidence type="ECO:0000256" key="3">
    <source>
        <dbReference type="ARBA" id="ARBA00023274"/>
    </source>
</evidence>
<dbReference type="GO" id="GO:1990904">
    <property type="term" value="C:ribonucleoprotein complex"/>
    <property type="evidence" value="ECO:0007669"/>
    <property type="project" value="UniProtKB-KW"/>
</dbReference>
<dbReference type="STRING" id="1217799.DEALK_03290"/>
<dbReference type="PANTHER" id="PTHR10746">
    <property type="entry name" value="50S RIBOSOMAL PROTEIN L4"/>
    <property type="match status" value="1"/>
</dbReference>
<keyword evidence="3 5" id="KW-0687">Ribonucleoprotein</keyword>
<dbReference type="InterPro" id="IPR002136">
    <property type="entry name" value="Ribosomal_uL4"/>
</dbReference>
<dbReference type="PATRIC" id="fig|1217799.6.peg.341"/>
<reference evidence="7 8" key="1">
    <citation type="submission" date="2015-06" db="EMBL/GenBank/DDBJ databases">
        <title>Genome sequence of the organohalide-respiring Dehalogenimonas alkenigignens type strain (IP3-3T).</title>
        <authorList>
            <person name="Key T.A."/>
            <person name="Richmond D.P."/>
            <person name="Bowman K.S."/>
            <person name="Cho Y.-J."/>
            <person name="Chun J."/>
            <person name="da Costa M.S."/>
            <person name="Rainey F.A."/>
            <person name="Moe W.M."/>
        </authorList>
    </citation>
    <scope>NUCLEOTIDE SEQUENCE [LARGE SCALE GENOMIC DNA]</scope>
    <source>
        <strain evidence="7 8">IP3-3</strain>
    </source>
</reference>
<keyword evidence="5" id="KW-0694">RNA-binding</keyword>
<keyword evidence="5" id="KW-0699">rRNA-binding</keyword>
<sequence length="210" mass="22179">MEIPVYSMQGKVVKNLSVSESVFGVPMNDAVVHQALVALQANARQGTSSTKTRSEVAGSTKKLFRQKGTGEARAGSAKSNLRPGGGIVFGPKPRDYSKGLPKKVRQLAIRCLLSDKAASGGLKVIDAISLDPPKTRDMASALAALECTTSTMVATAGVDNNVILSARNLAGVKTTPADLLNVVDLLKYDKLVLTEEALQVVEKIWGDRSS</sequence>
<evidence type="ECO:0000256" key="4">
    <source>
        <dbReference type="ARBA" id="ARBA00035244"/>
    </source>
</evidence>
<evidence type="ECO:0000256" key="6">
    <source>
        <dbReference type="SAM" id="MobiDB-lite"/>
    </source>
</evidence>
<dbReference type="Proteomes" id="UP000053947">
    <property type="component" value="Unassembled WGS sequence"/>
</dbReference>
<gene>
    <name evidence="5" type="primary">rplD</name>
    <name evidence="7" type="ORF">DEALK_03290</name>
</gene>
<keyword evidence="8" id="KW-1185">Reference proteome</keyword>
<proteinExistence type="inferred from homology"/>
<dbReference type="NCBIfam" id="TIGR03953">
    <property type="entry name" value="rplD_bact"/>
    <property type="match status" value="1"/>
</dbReference>
<keyword evidence="2 5" id="KW-0689">Ribosomal protein</keyword>
<comment type="function">
    <text evidence="5">One of the primary rRNA binding proteins, this protein initially binds near the 5'-end of the 23S rRNA. It is important during the early stages of 50S assembly. It makes multiple contacts with different domains of the 23S rRNA in the assembled 50S subunit and ribosome.</text>
</comment>
<dbReference type="EMBL" id="LFDV01000002">
    <property type="protein sequence ID" value="KTB47484.1"/>
    <property type="molecule type" value="Genomic_DNA"/>
</dbReference>
<accession>A0A0W0GFZ9</accession>
<evidence type="ECO:0000313" key="7">
    <source>
        <dbReference type="EMBL" id="KTB47484.1"/>
    </source>
</evidence>
<dbReference type="GO" id="GO:0006412">
    <property type="term" value="P:translation"/>
    <property type="evidence" value="ECO:0007669"/>
    <property type="project" value="UniProtKB-UniRule"/>
</dbReference>
<dbReference type="RefSeq" id="WP_058438095.1">
    <property type="nucleotide sequence ID" value="NZ_KQ758903.1"/>
</dbReference>
<dbReference type="InterPro" id="IPR023574">
    <property type="entry name" value="Ribosomal_uL4_dom_sf"/>
</dbReference>
<dbReference type="GO" id="GO:0005840">
    <property type="term" value="C:ribosome"/>
    <property type="evidence" value="ECO:0007669"/>
    <property type="project" value="UniProtKB-KW"/>
</dbReference>
<dbReference type="InterPro" id="IPR013005">
    <property type="entry name" value="Ribosomal_uL4-like"/>
</dbReference>
<dbReference type="SUPFAM" id="SSF52166">
    <property type="entry name" value="Ribosomal protein L4"/>
    <property type="match status" value="1"/>
</dbReference>
<comment type="caution">
    <text evidence="7">The sequence shown here is derived from an EMBL/GenBank/DDBJ whole genome shotgun (WGS) entry which is preliminary data.</text>
</comment>
<evidence type="ECO:0000256" key="5">
    <source>
        <dbReference type="HAMAP-Rule" id="MF_01328"/>
    </source>
</evidence>
<dbReference type="Pfam" id="PF00573">
    <property type="entry name" value="Ribosomal_L4"/>
    <property type="match status" value="1"/>
</dbReference>
<dbReference type="OrthoDB" id="9803201at2"/>
<comment type="subunit">
    <text evidence="5">Part of the 50S ribosomal subunit.</text>
</comment>
<dbReference type="PANTHER" id="PTHR10746:SF6">
    <property type="entry name" value="LARGE RIBOSOMAL SUBUNIT PROTEIN UL4M"/>
    <property type="match status" value="1"/>
</dbReference>
<evidence type="ECO:0000256" key="2">
    <source>
        <dbReference type="ARBA" id="ARBA00022980"/>
    </source>
</evidence>
<comment type="similarity">
    <text evidence="1 5">Belongs to the universal ribosomal protein uL4 family.</text>
</comment>
<evidence type="ECO:0000313" key="8">
    <source>
        <dbReference type="Proteomes" id="UP000053947"/>
    </source>
</evidence>
<dbReference type="Gene3D" id="3.40.1370.10">
    <property type="match status" value="1"/>
</dbReference>
<organism evidence="7 8">
    <name type="scientific">Dehalogenimonas alkenigignens</name>
    <dbReference type="NCBI Taxonomy" id="1217799"/>
    <lineage>
        <taxon>Bacteria</taxon>
        <taxon>Bacillati</taxon>
        <taxon>Chloroflexota</taxon>
        <taxon>Dehalococcoidia</taxon>
        <taxon>Dehalococcoidales</taxon>
        <taxon>Dehalococcoidaceae</taxon>
        <taxon>Dehalogenimonas</taxon>
    </lineage>
</organism>